<accession>A0A1I2Y6Z9</accession>
<dbReference type="Proteomes" id="UP000199337">
    <property type="component" value="Unassembled WGS sequence"/>
</dbReference>
<name>A0A1I2Y6Z9_9FIRM</name>
<proteinExistence type="predicted"/>
<keyword evidence="3" id="KW-1185">Reference proteome</keyword>
<dbReference type="EMBL" id="FOOX01000020">
    <property type="protein sequence ID" value="SFH21129.1"/>
    <property type="molecule type" value="Genomic_DNA"/>
</dbReference>
<evidence type="ECO:0000256" key="1">
    <source>
        <dbReference type="SAM" id="MobiDB-lite"/>
    </source>
</evidence>
<gene>
    <name evidence="2" type="ORF">SAMN05660649_04260</name>
</gene>
<feature type="region of interest" description="Disordered" evidence="1">
    <location>
        <begin position="28"/>
        <end position="54"/>
    </location>
</feature>
<evidence type="ECO:0000313" key="2">
    <source>
        <dbReference type="EMBL" id="SFH21129.1"/>
    </source>
</evidence>
<dbReference type="PROSITE" id="PS51257">
    <property type="entry name" value="PROKAR_LIPOPROTEIN"/>
    <property type="match status" value="1"/>
</dbReference>
<organism evidence="2 3">
    <name type="scientific">Desulfotruncus arcticus DSM 17038</name>
    <dbReference type="NCBI Taxonomy" id="1121424"/>
    <lineage>
        <taxon>Bacteria</taxon>
        <taxon>Bacillati</taxon>
        <taxon>Bacillota</taxon>
        <taxon>Clostridia</taxon>
        <taxon>Eubacteriales</taxon>
        <taxon>Desulfallaceae</taxon>
        <taxon>Desulfotruncus</taxon>
    </lineage>
</organism>
<dbReference type="AlphaFoldDB" id="A0A1I2Y6Z9"/>
<dbReference type="RefSeq" id="WP_092474157.1">
    <property type="nucleotide sequence ID" value="NZ_FOOX01000020.1"/>
</dbReference>
<sequence>MKSKLWYLLLTAAILMLIVSGCGKVQNTDKNAESNSTNDTEVSSNVESNVNTPKSEPQIDLVFDVPEILNKNYNDIVSLLGKPSRQENKDSDTVVLVYQTPEFDIEITLFMDLPASVDITPKEDYVYGPSDEYALKEVPDDVMKLLTELGLEGVDGAEGTSAQRLFKYFDYGSPLREYDVMVNCDDWRTVDEGKTSKVSFVYIKLVKTS</sequence>
<reference evidence="3" key="1">
    <citation type="submission" date="2016-10" db="EMBL/GenBank/DDBJ databases">
        <authorList>
            <person name="Varghese N."/>
            <person name="Submissions S."/>
        </authorList>
    </citation>
    <scope>NUCLEOTIDE SEQUENCE [LARGE SCALE GENOMIC DNA]</scope>
    <source>
        <strain evidence="3">DSM 17038</strain>
    </source>
</reference>
<dbReference type="STRING" id="341036.SAMN05660649_04260"/>
<evidence type="ECO:0008006" key="4">
    <source>
        <dbReference type="Google" id="ProtNLM"/>
    </source>
</evidence>
<evidence type="ECO:0000313" key="3">
    <source>
        <dbReference type="Proteomes" id="UP000199337"/>
    </source>
</evidence>
<dbReference type="OrthoDB" id="9858563at2"/>
<protein>
    <recommendedName>
        <fullName evidence="4">Lipoprotein</fullName>
    </recommendedName>
</protein>